<keyword evidence="2" id="KW-1185">Reference proteome</keyword>
<sequence>MMRGAVFCPSGLSSLTRGVLSATYFPSIHPTSLRCTNFATGIKQSRPNYGALLVDVGGTLLETTSPIAETYATFGVKYGVKVNAEDIKKGFKKAFAEPWPERLRYEGDGKRFWKFAVATATGCHDQDYFEELYQHFAKGEAWTLAIGAHEALSLLRDAGVKLAVVSNFDSRLRPLLEELHVTDLFDAIVVSSEIGYEKPAQQIFQAALDALGASASQTVHVGDDPIADKIGAKALGIDAWLWKNDVKSFQEVAARILPQH</sequence>
<reference evidence="2" key="1">
    <citation type="journal article" date="2024" name="Proc. Natl. Acad. Sci. U.S.A.">
        <title>Extraordinary preservation of gene collinearity over three hundred million years revealed in homosporous lycophytes.</title>
        <authorList>
            <person name="Li C."/>
            <person name="Wickell D."/>
            <person name="Kuo L.Y."/>
            <person name="Chen X."/>
            <person name="Nie B."/>
            <person name="Liao X."/>
            <person name="Peng D."/>
            <person name="Ji J."/>
            <person name="Jenkins J."/>
            <person name="Williams M."/>
            <person name="Shu S."/>
            <person name="Plott C."/>
            <person name="Barry K."/>
            <person name="Rajasekar S."/>
            <person name="Grimwood J."/>
            <person name="Han X."/>
            <person name="Sun S."/>
            <person name="Hou Z."/>
            <person name="He W."/>
            <person name="Dai G."/>
            <person name="Sun C."/>
            <person name="Schmutz J."/>
            <person name="Leebens-Mack J.H."/>
            <person name="Li F.W."/>
            <person name="Wang L."/>
        </authorList>
    </citation>
    <scope>NUCLEOTIDE SEQUENCE [LARGE SCALE GENOMIC DNA]</scope>
    <source>
        <strain evidence="2">cv. PW_Plant_1</strain>
    </source>
</reference>
<comment type="caution">
    <text evidence="1">The sequence shown here is derived from an EMBL/GenBank/DDBJ whole genome shotgun (WGS) entry which is preliminary data.</text>
</comment>
<dbReference type="Proteomes" id="UP001162992">
    <property type="component" value="Chromosome 12"/>
</dbReference>
<proteinExistence type="predicted"/>
<gene>
    <name evidence="1" type="ORF">O6H91_12G078400</name>
</gene>
<protein>
    <submittedName>
        <fullName evidence="1">Uncharacterized protein</fullName>
    </submittedName>
</protein>
<dbReference type="EMBL" id="CM055103">
    <property type="protein sequence ID" value="KAJ7536705.1"/>
    <property type="molecule type" value="Genomic_DNA"/>
</dbReference>
<name>A0ACC2C400_DIPCM</name>
<organism evidence="1 2">
    <name type="scientific">Diphasiastrum complanatum</name>
    <name type="common">Issler's clubmoss</name>
    <name type="synonym">Lycopodium complanatum</name>
    <dbReference type="NCBI Taxonomy" id="34168"/>
    <lineage>
        <taxon>Eukaryota</taxon>
        <taxon>Viridiplantae</taxon>
        <taxon>Streptophyta</taxon>
        <taxon>Embryophyta</taxon>
        <taxon>Tracheophyta</taxon>
        <taxon>Lycopodiopsida</taxon>
        <taxon>Lycopodiales</taxon>
        <taxon>Lycopodiaceae</taxon>
        <taxon>Lycopodioideae</taxon>
        <taxon>Diphasiastrum</taxon>
    </lineage>
</organism>
<evidence type="ECO:0000313" key="1">
    <source>
        <dbReference type="EMBL" id="KAJ7536705.1"/>
    </source>
</evidence>
<accession>A0ACC2C400</accession>
<evidence type="ECO:0000313" key="2">
    <source>
        <dbReference type="Proteomes" id="UP001162992"/>
    </source>
</evidence>